<gene>
    <name evidence="5" type="ORF">EV379_3469</name>
</gene>
<dbReference type="SUPFAM" id="SSF46785">
    <property type="entry name" value="Winged helix' DNA-binding domain"/>
    <property type="match status" value="1"/>
</dbReference>
<dbReference type="InterPro" id="IPR036388">
    <property type="entry name" value="WH-like_DNA-bd_sf"/>
</dbReference>
<evidence type="ECO:0000259" key="4">
    <source>
        <dbReference type="PROSITE" id="PS50949"/>
    </source>
</evidence>
<dbReference type="SUPFAM" id="SSF48008">
    <property type="entry name" value="GntR ligand-binding domain-like"/>
    <property type="match status" value="1"/>
</dbReference>
<dbReference type="Proteomes" id="UP000291483">
    <property type="component" value="Unassembled WGS sequence"/>
</dbReference>
<accession>A0A4Q8AQS2</accession>
<name>A0A4Q8AQS2_9MICO</name>
<keyword evidence="1" id="KW-0805">Transcription regulation</keyword>
<sequence length="257" mass="28312">MAGKATGSGNASRRPSRAVLSDETHDAIMELILDHQIAPGEHINIDALARDLDVSQTPVREALARLESEDLVVKKALRGYTATPLLTPEQVDDLFRFRALIEPWAASRAAVVHTEDDAAAILAELDGARQVDASDFDAAYAELGRHDARFHELVARTSGSAYLADALTRTHCHMHMHRLYQARKSFSPEQQSNPEFVETVFREFYTPETGFLTVQGHSEIAEAIFARDADRAGALMLDHIEGSRIRNSSAIQLLGGR</sequence>
<organism evidence="5 6">
    <name type="scientific">Microterricola gilva</name>
    <dbReference type="NCBI Taxonomy" id="393267"/>
    <lineage>
        <taxon>Bacteria</taxon>
        <taxon>Bacillati</taxon>
        <taxon>Actinomycetota</taxon>
        <taxon>Actinomycetes</taxon>
        <taxon>Micrococcales</taxon>
        <taxon>Microbacteriaceae</taxon>
        <taxon>Microterricola</taxon>
    </lineage>
</organism>
<keyword evidence="3" id="KW-0804">Transcription</keyword>
<proteinExistence type="predicted"/>
<protein>
    <submittedName>
        <fullName evidence="5">DNA-binding GntR family transcriptional regulator</fullName>
    </submittedName>
</protein>
<evidence type="ECO:0000313" key="5">
    <source>
        <dbReference type="EMBL" id="RZU67092.1"/>
    </source>
</evidence>
<evidence type="ECO:0000256" key="1">
    <source>
        <dbReference type="ARBA" id="ARBA00023015"/>
    </source>
</evidence>
<dbReference type="Pfam" id="PF07729">
    <property type="entry name" value="FCD"/>
    <property type="match status" value="1"/>
</dbReference>
<dbReference type="InterPro" id="IPR011711">
    <property type="entry name" value="GntR_C"/>
</dbReference>
<dbReference type="Pfam" id="PF00392">
    <property type="entry name" value="GntR"/>
    <property type="match status" value="1"/>
</dbReference>
<evidence type="ECO:0000256" key="3">
    <source>
        <dbReference type="ARBA" id="ARBA00023163"/>
    </source>
</evidence>
<feature type="domain" description="HTH gntR-type" evidence="4">
    <location>
        <begin position="18"/>
        <end position="85"/>
    </location>
</feature>
<dbReference type="InterPro" id="IPR000524">
    <property type="entry name" value="Tscrpt_reg_HTH_GntR"/>
</dbReference>
<dbReference type="Gene3D" id="1.20.120.530">
    <property type="entry name" value="GntR ligand-binding domain-like"/>
    <property type="match status" value="1"/>
</dbReference>
<dbReference type="PANTHER" id="PTHR43537:SF24">
    <property type="entry name" value="GLUCONATE OPERON TRANSCRIPTIONAL REPRESSOR"/>
    <property type="match status" value="1"/>
</dbReference>
<dbReference type="PANTHER" id="PTHR43537">
    <property type="entry name" value="TRANSCRIPTIONAL REGULATOR, GNTR FAMILY"/>
    <property type="match status" value="1"/>
</dbReference>
<dbReference type="GO" id="GO:0003700">
    <property type="term" value="F:DNA-binding transcription factor activity"/>
    <property type="evidence" value="ECO:0007669"/>
    <property type="project" value="InterPro"/>
</dbReference>
<comment type="caution">
    <text evidence="5">The sequence shown here is derived from an EMBL/GenBank/DDBJ whole genome shotgun (WGS) entry which is preliminary data.</text>
</comment>
<evidence type="ECO:0000313" key="6">
    <source>
        <dbReference type="Proteomes" id="UP000291483"/>
    </source>
</evidence>
<dbReference type="InterPro" id="IPR036390">
    <property type="entry name" value="WH_DNA-bd_sf"/>
</dbReference>
<dbReference type="EMBL" id="SHLC01000001">
    <property type="protein sequence ID" value="RZU67092.1"/>
    <property type="molecule type" value="Genomic_DNA"/>
</dbReference>
<dbReference type="GO" id="GO:0003677">
    <property type="term" value="F:DNA binding"/>
    <property type="evidence" value="ECO:0007669"/>
    <property type="project" value="UniProtKB-KW"/>
</dbReference>
<dbReference type="Gene3D" id="1.10.10.10">
    <property type="entry name" value="Winged helix-like DNA-binding domain superfamily/Winged helix DNA-binding domain"/>
    <property type="match status" value="1"/>
</dbReference>
<keyword evidence="2 5" id="KW-0238">DNA-binding</keyword>
<keyword evidence="6" id="KW-1185">Reference proteome</keyword>
<dbReference type="AlphaFoldDB" id="A0A4Q8AQS2"/>
<evidence type="ECO:0000256" key="2">
    <source>
        <dbReference type="ARBA" id="ARBA00023125"/>
    </source>
</evidence>
<dbReference type="SMART" id="SM00345">
    <property type="entry name" value="HTH_GNTR"/>
    <property type="match status" value="1"/>
</dbReference>
<dbReference type="InterPro" id="IPR008920">
    <property type="entry name" value="TF_FadR/GntR_C"/>
</dbReference>
<reference evidence="5 6" key="1">
    <citation type="submission" date="2019-02" db="EMBL/GenBank/DDBJ databases">
        <title>Sequencing the genomes of 1000 actinobacteria strains.</title>
        <authorList>
            <person name="Klenk H.-P."/>
        </authorList>
    </citation>
    <scope>NUCLEOTIDE SEQUENCE [LARGE SCALE GENOMIC DNA]</scope>
    <source>
        <strain evidence="5 6">DSM 18319</strain>
    </source>
</reference>
<dbReference type="PROSITE" id="PS50949">
    <property type="entry name" value="HTH_GNTR"/>
    <property type="match status" value="1"/>
</dbReference>
<dbReference type="SMART" id="SM00895">
    <property type="entry name" value="FCD"/>
    <property type="match status" value="1"/>
</dbReference>